<dbReference type="PANTHER" id="PTHR37422">
    <property type="entry name" value="TEICHURONIC ACID BIOSYNTHESIS PROTEIN TUAE"/>
    <property type="match status" value="1"/>
</dbReference>
<comment type="subcellular location">
    <subcellularLocation>
        <location evidence="1">Membrane</location>
        <topology evidence="1">Multi-pass membrane protein</topology>
    </subcellularLocation>
</comment>
<evidence type="ECO:0000256" key="3">
    <source>
        <dbReference type="ARBA" id="ARBA00022989"/>
    </source>
</evidence>
<keyword evidence="8" id="KW-1185">Reference proteome</keyword>
<keyword evidence="4 5" id="KW-0472">Membrane</keyword>
<feature type="domain" description="O-antigen ligase-related" evidence="6">
    <location>
        <begin position="229"/>
        <end position="370"/>
    </location>
</feature>
<dbReference type="Pfam" id="PF04932">
    <property type="entry name" value="Wzy_C"/>
    <property type="match status" value="1"/>
</dbReference>
<name>A0ABZ0WHC5_9BURK</name>
<dbReference type="RefSeq" id="WP_114809125.1">
    <property type="nucleotide sequence ID" value="NZ_CP139965.1"/>
</dbReference>
<keyword evidence="2 5" id="KW-0812">Transmembrane</keyword>
<sequence>MNYLIAVWCLSLALLRQRKMALLFPILCFITPKGFGLVDVSSLPYLSVNRAIVLFMIACFALYVMACNFTIKNSRFPLRTAFTLLGLSYFGSLAANPATWSSDAVTTFMLFSEIFFPCYLIWRFCDSPAQAERTLKLVYIAGLIVSLYGVVAFLTHFNPFFDYIKLTTPTGRVQAADYSGSVRGARAVGTMSNAITFGAFQAITFLVGIFLLRANRSTSRLLWYVCGQLILLVGIVATSSRTPLVFVLFSMLTFITFARTRDKVVVVQVGVVICALASVVGLQYIEKVMNFALSVFSQTDTASQTGSSLEMRIGQALIAYRFFSDAPFFGGGVSMTRSILSSGAYPDFYGAESAIFQWAIDMGTFGLIAFSAVFAKIFATARRLANRSARAVVYGMTAGYIVFVISTGVLETMQFFLIVVVLMFIAEGIGDRVTAREFPRYLARPLVNTNNAARPDHDFGLPK</sequence>
<proteinExistence type="predicted"/>
<evidence type="ECO:0000259" key="6">
    <source>
        <dbReference type="Pfam" id="PF04932"/>
    </source>
</evidence>
<dbReference type="PANTHER" id="PTHR37422:SF13">
    <property type="entry name" value="LIPOPOLYSACCHARIDE BIOSYNTHESIS PROTEIN PA4999-RELATED"/>
    <property type="match status" value="1"/>
</dbReference>
<feature type="transmembrane region" description="Helical" evidence="5">
    <location>
        <begin position="391"/>
        <end position="409"/>
    </location>
</feature>
<keyword evidence="7" id="KW-0436">Ligase</keyword>
<evidence type="ECO:0000256" key="1">
    <source>
        <dbReference type="ARBA" id="ARBA00004141"/>
    </source>
</evidence>
<organism evidence="7 8">
    <name type="scientific">Paraburkholderia kururiensis</name>
    <dbReference type="NCBI Taxonomy" id="984307"/>
    <lineage>
        <taxon>Bacteria</taxon>
        <taxon>Pseudomonadati</taxon>
        <taxon>Pseudomonadota</taxon>
        <taxon>Betaproteobacteria</taxon>
        <taxon>Burkholderiales</taxon>
        <taxon>Burkholderiaceae</taxon>
        <taxon>Paraburkholderia</taxon>
    </lineage>
</organism>
<feature type="transmembrane region" description="Helical" evidence="5">
    <location>
        <begin position="243"/>
        <end position="258"/>
    </location>
</feature>
<feature type="transmembrane region" description="Helical" evidence="5">
    <location>
        <begin position="137"/>
        <end position="157"/>
    </location>
</feature>
<evidence type="ECO:0000313" key="7">
    <source>
        <dbReference type="EMBL" id="WQD76752.1"/>
    </source>
</evidence>
<keyword evidence="3 5" id="KW-1133">Transmembrane helix</keyword>
<feature type="transmembrane region" description="Helical" evidence="5">
    <location>
        <begin position="47"/>
        <end position="66"/>
    </location>
</feature>
<dbReference type="GO" id="GO:0016874">
    <property type="term" value="F:ligase activity"/>
    <property type="evidence" value="ECO:0007669"/>
    <property type="project" value="UniProtKB-KW"/>
</dbReference>
<evidence type="ECO:0000256" key="4">
    <source>
        <dbReference type="ARBA" id="ARBA00023136"/>
    </source>
</evidence>
<protein>
    <submittedName>
        <fullName evidence="7">O-antigen ligase family protein</fullName>
    </submittedName>
</protein>
<reference evidence="7 8" key="1">
    <citation type="submission" date="2023-12" db="EMBL/GenBank/DDBJ databases">
        <title>Genome sequencing and assembly of bacterial species from a model synthetic community.</title>
        <authorList>
            <person name="Hogle S.L."/>
        </authorList>
    </citation>
    <scope>NUCLEOTIDE SEQUENCE [LARGE SCALE GENOMIC DNA]</scope>
    <source>
        <strain evidence="7 8">HAMBI 2494</strain>
    </source>
</reference>
<feature type="transmembrane region" description="Helical" evidence="5">
    <location>
        <begin position="265"/>
        <end position="285"/>
    </location>
</feature>
<evidence type="ECO:0000256" key="5">
    <source>
        <dbReference type="SAM" id="Phobius"/>
    </source>
</evidence>
<gene>
    <name evidence="7" type="ORF">U0042_22090</name>
</gene>
<evidence type="ECO:0000313" key="8">
    <source>
        <dbReference type="Proteomes" id="UP001325479"/>
    </source>
</evidence>
<feature type="transmembrane region" description="Helical" evidence="5">
    <location>
        <begin position="78"/>
        <end position="98"/>
    </location>
</feature>
<dbReference type="InterPro" id="IPR051533">
    <property type="entry name" value="WaaL-like"/>
</dbReference>
<accession>A0ABZ0WHC5</accession>
<feature type="transmembrane region" description="Helical" evidence="5">
    <location>
        <begin position="104"/>
        <end position="125"/>
    </location>
</feature>
<feature type="transmembrane region" description="Helical" evidence="5">
    <location>
        <begin position="221"/>
        <end position="237"/>
    </location>
</feature>
<feature type="transmembrane region" description="Helical" evidence="5">
    <location>
        <begin position="415"/>
        <end position="434"/>
    </location>
</feature>
<feature type="transmembrane region" description="Helical" evidence="5">
    <location>
        <begin position="194"/>
        <end position="214"/>
    </location>
</feature>
<evidence type="ECO:0000256" key="2">
    <source>
        <dbReference type="ARBA" id="ARBA00022692"/>
    </source>
</evidence>
<dbReference type="EMBL" id="CP139965">
    <property type="protein sequence ID" value="WQD76752.1"/>
    <property type="molecule type" value="Genomic_DNA"/>
</dbReference>
<dbReference type="InterPro" id="IPR007016">
    <property type="entry name" value="O-antigen_ligase-rel_domated"/>
</dbReference>
<dbReference type="Proteomes" id="UP001325479">
    <property type="component" value="Chromosome"/>
</dbReference>
<feature type="transmembrane region" description="Helical" evidence="5">
    <location>
        <begin position="355"/>
        <end position="379"/>
    </location>
</feature>